<evidence type="ECO:0000259" key="12">
    <source>
        <dbReference type="PROSITE" id="PS50110"/>
    </source>
</evidence>
<evidence type="ECO:0000256" key="8">
    <source>
        <dbReference type="ARBA" id="ARBA00023163"/>
    </source>
</evidence>
<comment type="caution">
    <text evidence="13">The sequence shown here is derived from an EMBL/GenBank/DDBJ whole genome shotgun (WGS) entry which is preliminary data.</text>
</comment>
<dbReference type="Gene3D" id="3.40.50.2300">
    <property type="match status" value="1"/>
</dbReference>
<evidence type="ECO:0000256" key="4">
    <source>
        <dbReference type="ARBA" id="ARBA00022553"/>
    </source>
</evidence>
<evidence type="ECO:0000256" key="1">
    <source>
        <dbReference type="ARBA" id="ARBA00004496"/>
    </source>
</evidence>
<dbReference type="InterPro" id="IPR051552">
    <property type="entry name" value="HptR"/>
</dbReference>
<sequence length="529" mass="60632">MYKILLVDDEILVREAIRDNMNWNELGFELVKDCENGKDAISYLKEHPVDVVLTDICMPYVDGMELSKYLYEEHPDTAIIIFSGYDDFEYAKRAIKYQVSEYMLKPVTGQELRETLLRIKEKLNKSHQLTKVYKNYTKNEDVILSKILTNLIKGTQQVETCLRELLEYGIEIKGSAYRVAVLDIDIYSDLYEVDEETKKESALMAFVTNNIAKEIVGRNKSGIVSQDTDNRSYILFYTNLVKEDKKEVKRISKEIQDKVWETTGLSLSVGIGELVFSLNELDTSYGSAINSLTYRYTKGNGVIFDCVESDFKKNSVELDDILALMLTEIRKGNKDASLVTLEQLRLWIQTNDISKNETIAYLHQVQCRIYESISEINECFELRDDDISKISGARNLESATEVLKEYIVHALSAVAQVVYSSKERQTGLALDFIHSNYGNPNLTLQEVCDYLKISTSHFSTIFKEKTGKTFLEVLNGVRMEKAKQLLRETSLKNYEIAEKVGFSDPHYFNIAFKKLTGTTPKNYAKEHSA</sequence>
<dbReference type="PANTHER" id="PTHR42713">
    <property type="entry name" value="HISTIDINE KINASE-RELATED"/>
    <property type="match status" value="1"/>
</dbReference>
<reference evidence="13 14" key="1">
    <citation type="journal article" date="2022" name="Genome Biol. Evol.">
        <title>Host diet, physiology and behaviors set the stage for Lachnospiraceae cladogenesis.</title>
        <authorList>
            <person name="Vera-Ponce De Leon A."/>
            <person name="Schneider M."/>
            <person name="Jahnes B.C."/>
            <person name="Sadowski V."/>
            <person name="Camuy-Velez L.A."/>
            <person name="Duan J."/>
            <person name="Sabree Z.L."/>
        </authorList>
    </citation>
    <scope>NUCLEOTIDE SEQUENCE [LARGE SCALE GENOMIC DNA]</scope>
    <source>
        <strain evidence="13 14">PAL113</strain>
    </source>
</reference>
<organism evidence="13 14">
    <name type="scientific">Aequitasia blattaphilus</name>
    <dbReference type="NCBI Taxonomy" id="2949332"/>
    <lineage>
        <taxon>Bacteria</taxon>
        <taxon>Bacillati</taxon>
        <taxon>Bacillota</taxon>
        <taxon>Clostridia</taxon>
        <taxon>Lachnospirales</taxon>
        <taxon>Lachnospiraceae</taxon>
        <taxon>Aequitasia</taxon>
    </lineage>
</organism>
<dbReference type="PROSITE" id="PS01124">
    <property type="entry name" value="HTH_ARAC_FAMILY_2"/>
    <property type="match status" value="1"/>
</dbReference>
<dbReference type="PROSITE" id="PS50110">
    <property type="entry name" value="RESPONSE_REGULATORY"/>
    <property type="match status" value="1"/>
</dbReference>
<comment type="subcellular location">
    <subcellularLocation>
        <location evidence="1">Cytoplasm</location>
    </subcellularLocation>
</comment>
<protein>
    <recommendedName>
        <fullName evidence="2">Stage 0 sporulation protein A homolog</fullName>
    </recommendedName>
</protein>
<proteinExistence type="predicted"/>
<feature type="domain" description="Response regulatory" evidence="12">
    <location>
        <begin position="3"/>
        <end position="120"/>
    </location>
</feature>
<evidence type="ECO:0000259" key="11">
    <source>
        <dbReference type="PROSITE" id="PS01124"/>
    </source>
</evidence>
<comment type="function">
    <text evidence="9">May play the central regulatory role in sporulation. It may be an element of the effector pathway responsible for the activation of sporulation genes in response to nutritional stress. Spo0A may act in concert with spo0H (a sigma factor) to control the expression of some genes that are critical to the sporulation process.</text>
</comment>
<evidence type="ECO:0000256" key="6">
    <source>
        <dbReference type="ARBA" id="ARBA00023015"/>
    </source>
</evidence>
<gene>
    <name evidence="13" type="ORF">NK125_05610</name>
</gene>
<evidence type="ECO:0000256" key="3">
    <source>
        <dbReference type="ARBA" id="ARBA00022490"/>
    </source>
</evidence>
<dbReference type="Pfam" id="PF12833">
    <property type="entry name" value="HTH_18"/>
    <property type="match status" value="1"/>
</dbReference>
<evidence type="ECO:0000313" key="14">
    <source>
        <dbReference type="Proteomes" id="UP001523566"/>
    </source>
</evidence>
<keyword evidence="8" id="KW-0804">Transcription</keyword>
<dbReference type="InterPro" id="IPR011006">
    <property type="entry name" value="CheY-like_superfamily"/>
</dbReference>
<dbReference type="Gene3D" id="1.10.10.60">
    <property type="entry name" value="Homeodomain-like"/>
    <property type="match status" value="2"/>
</dbReference>
<keyword evidence="3" id="KW-0963">Cytoplasm</keyword>
<dbReference type="Pfam" id="PF00072">
    <property type="entry name" value="Response_reg"/>
    <property type="match status" value="1"/>
</dbReference>
<keyword evidence="6" id="KW-0805">Transcription regulation</keyword>
<dbReference type="PANTHER" id="PTHR42713:SF3">
    <property type="entry name" value="TRANSCRIPTIONAL REGULATORY PROTEIN HPTR"/>
    <property type="match status" value="1"/>
</dbReference>
<evidence type="ECO:0000256" key="7">
    <source>
        <dbReference type="ARBA" id="ARBA00023125"/>
    </source>
</evidence>
<evidence type="ECO:0000313" key="13">
    <source>
        <dbReference type="EMBL" id="MCP1101892.1"/>
    </source>
</evidence>
<evidence type="ECO:0000256" key="2">
    <source>
        <dbReference type="ARBA" id="ARBA00018672"/>
    </source>
</evidence>
<dbReference type="SMART" id="SM00448">
    <property type="entry name" value="REC"/>
    <property type="match status" value="1"/>
</dbReference>
<name>A0ABT1E7T6_9FIRM</name>
<keyword evidence="4 10" id="KW-0597">Phosphoprotein</keyword>
<dbReference type="InterPro" id="IPR009057">
    <property type="entry name" value="Homeodomain-like_sf"/>
</dbReference>
<feature type="modified residue" description="4-aspartylphosphate" evidence="10">
    <location>
        <position position="55"/>
    </location>
</feature>
<keyword evidence="7" id="KW-0238">DNA-binding</keyword>
<evidence type="ECO:0000256" key="9">
    <source>
        <dbReference type="ARBA" id="ARBA00024867"/>
    </source>
</evidence>
<keyword evidence="14" id="KW-1185">Reference proteome</keyword>
<evidence type="ECO:0000256" key="5">
    <source>
        <dbReference type="ARBA" id="ARBA00023012"/>
    </source>
</evidence>
<accession>A0ABT1E7T6</accession>
<dbReference type="InterPro" id="IPR001789">
    <property type="entry name" value="Sig_transdc_resp-reg_receiver"/>
</dbReference>
<dbReference type="SUPFAM" id="SSF52172">
    <property type="entry name" value="CheY-like"/>
    <property type="match status" value="1"/>
</dbReference>
<dbReference type="CDD" id="cd17536">
    <property type="entry name" value="REC_YesN-like"/>
    <property type="match status" value="1"/>
</dbReference>
<dbReference type="Proteomes" id="UP001523566">
    <property type="component" value="Unassembled WGS sequence"/>
</dbReference>
<dbReference type="RefSeq" id="WP_262065681.1">
    <property type="nucleotide sequence ID" value="NZ_JAMXOD010000006.1"/>
</dbReference>
<dbReference type="EMBL" id="JAMZFW010000006">
    <property type="protein sequence ID" value="MCP1101892.1"/>
    <property type="molecule type" value="Genomic_DNA"/>
</dbReference>
<dbReference type="SMART" id="SM00342">
    <property type="entry name" value="HTH_ARAC"/>
    <property type="match status" value="1"/>
</dbReference>
<dbReference type="InterPro" id="IPR018060">
    <property type="entry name" value="HTH_AraC"/>
</dbReference>
<keyword evidence="5" id="KW-0902">Two-component regulatory system</keyword>
<dbReference type="SUPFAM" id="SSF46689">
    <property type="entry name" value="Homeodomain-like"/>
    <property type="match status" value="1"/>
</dbReference>
<evidence type="ECO:0000256" key="10">
    <source>
        <dbReference type="PROSITE-ProRule" id="PRU00169"/>
    </source>
</evidence>
<feature type="domain" description="HTH araC/xylS-type" evidence="11">
    <location>
        <begin position="427"/>
        <end position="526"/>
    </location>
</feature>